<sequence>MVSVSEQEDRGFENRFFEDPLRMSAWCRKIKQKQHEEFQELYTRLKLAAEDCNYDKPERILRDNIVQGINDKPLQERLLRETSRKQKTLQEIVNNYAPSVAVARKIPLVLHDKVKAELNRIENMSVITKVEPLTEWVSNIIVIDNHNKLRICIDPRPLTEAIKIPHYPIPSADRLMTNLQGSTVFSIFDLKKNGFWQLASDEESSYLTAFATPWGRYRLLVLPYGLNNSPEEFQKATEEMLKNEPNVIPYFDDICIGSKTMEEHCQTLRNVLNIARKII</sequence>
<dbReference type="InterPro" id="IPR043128">
    <property type="entry name" value="Rev_trsase/Diguanyl_cyclase"/>
</dbReference>
<name>A0A4Y2DYF9_ARAVE</name>
<dbReference type="OrthoDB" id="2286242at2759"/>
<accession>A0A4Y2DYF9</accession>
<proteinExistence type="predicted"/>
<dbReference type="SUPFAM" id="SSF56672">
    <property type="entry name" value="DNA/RNA polymerases"/>
    <property type="match status" value="1"/>
</dbReference>
<dbReference type="InterPro" id="IPR043502">
    <property type="entry name" value="DNA/RNA_pol_sf"/>
</dbReference>
<keyword evidence="3" id="KW-1185">Reference proteome</keyword>
<evidence type="ECO:0000313" key="3">
    <source>
        <dbReference type="Proteomes" id="UP000499080"/>
    </source>
</evidence>
<dbReference type="AlphaFoldDB" id="A0A4Y2DYF9"/>
<evidence type="ECO:0000313" key="2">
    <source>
        <dbReference type="EMBL" id="GBM21089.1"/>
    </source>
</evidence>
<organism evidence="2 3">
    <name type="scientific">Araneus ventricosus</name>
    <name type="common">Orbweaver spider</name>
    <name type="synonym">Epeira ventricosa</name>
    <dbReference type="NCBI Taxonomy" id="182803"/>
    <lineage>
        <taxon>Eukaryota</taxon>
        <taxon>Metazoa</taxon>
        <taxon>Ecdysozoa</taxon>
        <taxon>Arthropoda</taxon>
        <taxon>Chelicerata</taxon>
        <taxon>Arachnida</taxon>
        <taxon>Araneae</taxon>
        <taxon>Araneomorphae</taxon>
        <taxon>Entelegynae</taxon>
        <taxon>Araneoidea</taxon>
        <taxon>Araneidae</taxon>
        <taxon>Araneus</taxon>
    </lineage>
</organism>
<dbReference type="Gene3D" id="3.10.10.10">
    <property type="entry name" value="HIV Type 1 Reverse Transcriptase, subunit A, domain 1"/>
    <property type="match status" value="1"/>
</dbReference>
<reference evidence="2 3" key="1">
    <citation type="journal article" date="2019" name="Sci. Rep.">
        <title>Orb-weaving spider Araneus ventricosus genome elucidates the spidroin gene catalogue.</title>
        <authorList>
            <person name="Kono N."/>
            <person name="Nakamura H."/>
            <person name="Ohtoshi R."/>
            <person name="Moran D.A.P."/>
            <person name="Shinohara A."/>
            <person name="Yoshida Y."/>
            <person name="Fujiwara M."/>
            <person name="Mori M."/>
            <person name="Tomita M."/>
            <person name="Arakawa K."/>
        </authorList>
    </citation>
    <scope>NUCLEOTIDE SEQUENCE [LARGE SCALE GENOMIC DNA]</scope>
</reference>
<dbReference type="Pfam" id="PF00078">
    <property type="entry name" value="RVT_1"/>
    <property type="match status" value="1"/>
</dbReference>
<protein>
    <submittedName>
        <fullName evidence="2">Uncharacterized protein K02A2.6</fullName>
    </submittedName>
</protein>
<dbReference type="Proteomes" id="UP000499080">
    <property type="component" value="Unassembled WGS sequence"/>
</dbReference>
<feature type="domain" description="Reverse transcriptase" evidence="1">
    <location>
        <begin position="147"/>
        <end position="277"/>
    </location>
</feature>
<dbReference type="InterPro" id="IPR000477">
    <property type="entry name" value="RT_dom"/>
</dbReference>
<gene>
    <name evidence="2" type="primary">K02A2.6_381</name>
    <name evidence="2" type="ORF">AVEN_200775_1</name>
</gene>
<dbReference type="PANTHER" id="PTHR37984">
    <property type="entry name" value="PROTEIN CBG26694"/>
    <property type="match status" value="1"/>
</dbReference>
<dbReference type="EMBL" id="BGPR01000453">
    <property type="protein sequence ID" value="GBM21089.1"/>
    <property type="molecule type" value="Genomic_DNA"/>
</dbReference>
<dbReference type="CDD" id="cd01647">
    <property type="entry name" value="RT_LTR"/>
    <property type="match status" value="1"/>
</dbReference>
<dbReference type="GO" id="GO:0071897">
    <property type="term" value="P:DNA biosynthetic process"/>
    <property type="evidence" value="ECO:0007669"/>
    <property type="project" value="UniProtKB-ARBA"/>
</dbReference>
<comment type="caution">
    <text evidence="2">The sequence shown here is derived from an EMBL/GenBank/DDBJ whole genome shotgun (WGS) entry which is preliminary data.</text>
</comment>
<dbReference type="PANTHER" id="PTHR37984:SF5">
    <property type="entry name" value="PROTEIN NYNRIN-LIKE"/>
    <property type="match status" value="1"/>
</dbReference>
<dbReference type="InterPro" id="IPR050951">
    <property type="entry name" value="Retrovirus_Pol_polyprotein"/>
</dbReference>
<dbReference type="Gene3D" id="3.30.70.270">
    <property type="match status" value="1"/>
</dbReference>
<evidence type="ECO:0000259" key="1">
    <source>
        <dbReference type="Pfam" id="PF00078"/>
    </source>
</evidence>